<keyword evidence="5 15" id="KW-0444">Lipid biosynthesis</keyword>
<evidence type="ECO:0000256" key="12">
    <source>
        <dbReference type="ARBA" id="ARBA00023098"/>
    </source>
</evidence>
<dbReference type="Gene3D" id="1.20.245.10">
    <property type="entry name" value="Lipoxygenase-1, Domain 5"/>
    <property type="match status" value="1"/>
</dbReference>
<dbReference type="EC" id="1.13.11.-" evidence="15"/>
<dbReference type="InterPro" id="IPR027433">
    <property type="entry name" value="Lipoxygenase_dom_3"/>
</dbReference>
<dbReference type="PANTHER" id="PTHR11771">
    <property type="entry name" value="LIPOXYGENASE"/>
    <property type="match status" value="1"/>
</dbReference>
<feature type="domain" description="Lipoxygenase" evidence="16">
    <location>
        <begin position="133"/>
        <end position="713"/>
    </location>
</feature>
<keyword evidence="4" id="KW-0963">Cytoplasm</keyword>
<evidence type="ECO:0000313" key="18">
    <source>
        <dbReference type="Proteomes" id="UP000634136"/>
    </source>
</evidence>
<dbReference type="InterPro" id="IPR000907">
    <property type="entry name" value="LipOase"/>
</dbReference>
<dbReference type="Gene3D" id="2.60.60.20">
    <property type="entry name" value="PLAT/LH2 domain"/>
    <property type="match status" value="1"/>
</dbReference>
<keyword evidence="6 14" id="KW-0479">Metal-binding</keyword>
<evidence type="ECO:0000256" key="5">
    <source>
        <dbReference type="ARBA" id="ARBA00022516"/>
    </source>
</evidence>
<comment type="caution">
    <text evidence="17">The sequence shown here is derived from an EMBL/GenBank/DDBJ whole genome shotgun (WGS) entry which is preliminary data.</text>
</comment>
<dbReference type="GO" id="GO:0031408">
    <property type="term" value="P:oxylipin biosynthetic process"/>
    <property type="evidence" value="ECO:0007669"/>
    <property type="project" value="UniProtKB-UniRule"/>
</dbReference>
<dbReference type="Gene3D" id="4.10.372.10">
    <property type="entry name" value="Lipoxygenase-1, Domain 3"/>
    <property type="match status" value="1"/>
</dbReference>
<evidence type="ECO:0000256" key="13">
    <source>
        <dbReference type="ARBA" id="ARBA00023160"/>
    </source>
</evidence>
<dbReference type="PROSITE" id="PS51393">
    <property type="entry name" value="LIPOXYGENASE_3"/>
    <property type="match status" value="1"/>
</dbReference>
<comment type="similarity">
    <text evidence="3 14">Belongs to the lipoxygenase family.</text>
</comment>
<keyword evidence="10 14" id="KW-0560">Oxidoreductase</keyword>
<keyword evidence="7 15" id="KW-0925">Oxylipin biosynthesis</keyword>
<evidence type="ECO:0000256" key="15">
    <source>
        <dbReference type="RuleBase" id="RU003975"/>
    </source>
</evidence>
<keyword evidence="9 14" id="KW-0223">Dioxygenase</keyword>
<dbReference type="Gene3D" id="3.10.450.60">
    <property type="match status" value="2"/>
</dbReference>
<evidence type="ECO:0000256" key="8">
    <source>
        <dbReference type="ARBA" id="ARBA00022832"/>
    </source>
</evidence>
<dbReference type="InterPro" id="IPR020833">
    <property type="entry name" value="LipOase_Fe_BS"/>
</dbReference>
<organism evidence="17 18">
    <name type="scientific">Senna tora</name>
    <dbReference type="NCBI Taxonomy" id="362788"/>
    <lineage>
        <taxon>Eukaryota</taxon>
        <taxon>Viridiplantae</taxon>
        <taxon>Streptophyta</taxon>
        <taxon>Embryophyta</taxon>
        <taxon>Tracheophyta</taxon>
        <taxon>Spermatophyta</taxon>
        <taxon>Magnoliopsida</taxon>
        <taxon>eudicotyledons</taxon>
        <taxon>Gunneridae</taxon>
        <taxon>Pentapetalae</taxon>
        <taxon>rosids</taxon>
        <taxon>fabids</taxon>
        <taxon>Fabales</taxon>
        <taxon>Fabaceae</taxon>
        <taxon>Caesalpinioideae</taxon>
        <taxon>Cassia clade</taxon>
        <taxon>Senna</taxon>
    </lineage>
</organism>
<keyword evidence="13 15" id="KW-0275">Fatty acid biosynthesis</keyword>
<evidence type="ECO:0000256" key="4">
    <source>
        <dbReference type="ARBA" id="ARBA00022490"/>
    </source>
</evidence>
<dbReference type="AlphaFoldDB" id="A0A834XEE3"/>
<dbReference type="PROSITE" id="PS00711">
    <property type="entry name" value="LIPOXYGENASE_1"/>
    <property type="match status" value="1"/>
</dbReference>
<evidence type="ECO:0000256" key="6">
    <source>
        <dbReference type="ARBA" id="ARBA00022723"/>
    </source>
</evidence>
<evidence type="ECO:0000256" key="2">
    <source>
        <dbReference type="ARBA" id="ARBA00004496"/>
    </source>
</evidence>
<dbReference type="InterPro" id="IPR001246">
    <property type="entry name" value="LipOase_plant"/>
</dbReference>
<dbReference type="Proteomes" id="UP000634136">
    <property type="component" value="Unassembled WGS sequence"/>
</dbReference>
<accession>A0A834XEE3</accession>
<reference evidence="17" key="1">
    <citation type="submission" date="2020-09" db="EMBL/GenBank/DDBJ databases">
        <title>Genome-Enabled Discovery of Anthraquinone Biosynthesis in Senna tora.</title>
        <authorList>
            <person name="Kang S.-H."/>
            <person name="Pandey R.P."/>
            <person name="Lee C.-M."/>
            <person name="Sim J.-S."/>
            <person name="Jeong J.-T."/>
            <person name="Choi B.-S."/>
            <person name="Jung M."/>
            <person name="Ginzburg D."/>
            <person name="Zhao K."/>
            <person name="Won S.Y."/>
            <person name="Oh T.-J."/>
            <person name="Yu Y."/>
            <person name="Kim N.-H."/>
            <person name="Lee O.R."/>
            <person name="Lee T.-H."/>
            <person name="Bashyal P."/>
            <person name="Kim T.-S."/>
            <person name="Lee W.-H."/>
            <person name="Kawkins C."/>
            <person name="Kim C.-K."/>
            <person name="Kim J.S."/>
            <person name="Ahn B.O."/>
            <person name="Rhee S.Y."/>
            <person name="Sohng J.K."/>
        </authorList>
    </citation>
    <scope>NUCLEOTIDE SEQUENCE</scope>
    <source>
        <tissue evidence="17">Leaf</tissue>
    </source>
</reference>
<dbReference type="PROSITE" id="PS00081">
    <property type="entry name" value="LIPOXYGENASE_2"/>
    <property type="match status" value="1"/>
</dbReference>
<dbReference type="Pfam" id="PF00305">
    <property type="entry name" value="Lipoxygenase"/>
    <property type="match status" value="1"/>
</dbReference>
<evidence type="ECO:0000256" key="1">
    <source>
        <dbReference type="ARBA" id="ARBA00001962"/>
    </source>
</evidence>
<dbReference type="UniPathway" id="UPA00382"/>
<keyword evidence="8" id="KW-0276">Fatty acid metabolism</keyword>
<dbReference type="FunFam" id="1.20.245.10:FF:000002">
    <property type="entry name" value="Lipoxygenase"/>
    <property type="match status" value="1"/>
</dbReference>
<dbReference type="InterPro" id="IPR020834">
    <property type="entry name" value="LipOase_CS"/>
</dbReference>
<dbReference type="InterPro" id="IPR036392">
    <property type="entry name" value="PLAT/LH2_dom_sf"/>
</dbReference>
<dbReference type="SUPFAM" id="SSF48484">
    <property type="entry name" value="Lipoxigenase"/>
    <property type="match status" value="1"/>
</dbReference>
<evidence type="ECO:0000256" key="7">
    <source>
        <dbReference type="ARBA" id="ARBA00022767"/>
    </source>
</evidence>
<comment type="subcellular location">
    <subcellularLocation>
        <location evidence="2">Cytoplasm</location>
    </subcellularLocation>
</comment>
<dbReference type="GO" id="GO:0016702">
    <property type="term" value="F:oxidoreductase activity, acting on single donors with incorporation of molecular oxygen, incorporation of two atoms of oxygen"/>
    <property type="evidence" value="ECO:0007669"/>
    <property type="project" value="InterPro"/>
</dbReference>
<dbReference type="GO" id="GO:0006633">
    <property type="term" value="P:fatty acid biosynthetic process"/>
    <property type="evidence" value="ECO:0007669"/>
    <property type="project" value="UniProtKB-KW"/>
</dbReference>
<sequence length="713" mass="81121">MAKMVVTGTVVIINPNLNGVDPSASLDLFQSFSIKLITVSSNSIPASENGILKVEDDDDEMCDNNGLEGSIRPLQKLSEPMCSYVVYFDWSNEMGIPVAFVIKNLHPNDEFYLVMGLPRFQISHPSHFLHQQDPNTESRLADEQGFDMYVPRDDRFGDQKLFEFVSHFPKSLMNSLKSFVKNELVSKQKEEFESFEDVSNVLYEDGFSFPVLQQILDAIAARLPIQVPSDGILKLLFPIPHIIQDNLDGWKTDEEFAREMLAGVNPGLIRLLQALKSKRLFILDHHDSFMPYLRKINETTRKAYATRTILFLQDNGTLKPLAIELSLPHPNGDQFGGVSEVYLPAIDGVEASLWFLAKAYVIVNDSGYHQLVSHWLNTHAAMEPFVIATHRQLSVLHPIHKLLHPHFHDTMFINALARQNLISADGIIENSFLPAKYSMEMSSVVYKNWNFLHQALPTDLLKRGMAIEDPNAPHGLNLVIKDYPYAVDGLDIWAAINTWVQDYVFCYYKTDDDIKQDTELQSWWKEVVEVGHGDLKDKPWWPKMQTREELIESCTIIIWTSSALHAAVNFGQYPYGGYILNRPTLSRRFIPKEGSEEYEELVRDPKVAFLKTITPKYETFLDLSIIEILSSHTSDEIYLGTRDNPKWTSDVKALEAFKSFGTRLGFIEQIMIERNNDPTLLNRIGPVKMPYTLLYPTSEAGLTGRGIPNSVSI</sequence>
<dbReference type="PRINTS" id="PR00468">
    <property type="entry name" value="PLTLPOXGNASE"/>
</dbReference>
<keyword evidence="18" id="KW-1185">Reference proteome</keyword>
<evidence type="ECO:0000259" key="16">
    <source>
        <dbReference type="PROSITE" id="PS51393"/>
    </source>
</evidence>
<dbReference type="PRINTS" id="PR00087">
    <property type="entry name" value="LIPOXYGENASE"/>
</dbReference>
<proteinExistence type="inferred from homology"/>
<comment type="cofactor">
    <cofactor evidence="1 14">
        <name>Fe cation</name>
        <dbReference type="ChEBI" id="CHEBI:24875"/>
    </cofactor>
</comment>
<dbReference type="SUPFAM" id="SSF49723">
    <property type="entry name" value="Lipase/lipooxygenase domain (PLAT/LH2 domain)"/>
    <property type="match status" value="1"/>
</dbReference>
<dbReference type="GO" id="GO:0034440">
    <property type="term" value="P:lipid oxidation"/>
    <property type="evidence" value="ECO:0007669"/>
    <property type="project" value="InterPro"/>
</dbReference>
<dbReference type="InterPro" id="IPR013819">
    <property type="entry name" value="LipOase_C"/>
</dbReference>
<evidence type="ECO:0000256" key="9">
    <source>
        <dbReference type="ARBA" id="ARBA00022964"/>
    </source>
</evidence>
<evidence type="ECO:0000256" key="14">
    <source>
        <dbReference type="RuleBase" id="RU003974"/>
    </source>
</evidence>
<dbReference type="GO" id="GO:0046872">
    <property type="term" value="F:metal ion binding"/>
    <property type="evidence" value="ECO:0007669"/>
    <property type="project" value="UniProtKB-UniRule"/>
</dbReference>
<dbReference type="EMBL" id="JAAIUW010000001">
    <property type="protein sequence ID" value="KAF7843537.1"/>
    <property type="molecule type" value="Genomic_DNA"/>
</dbReference>
<dbReference type="GO" id="GO:0005737">
    <property type="term" value="C:cytoplasm"/>
    <property type="evidence" value="ECO:0007669"/>
    <property type="project" value="UniProtKB-SubCell"/>
</dbReference>
<gene>
    <name evidence="17" type="ORF">G2W53_000442</name>
</gene>
<comment type="function">
    <text evidence="15">Plant lipoxygenase may be involved in a number of diverse aspects of plant physiology including growth and development, pest resistance, and senescence or responses to wounding.</text>
</comment>
<evidence type="ECO:0000313" key="17">
    <source>
        <dbReference type="EMBL" id="KAF7843537.1"/>
    </source>
</evidence>
<evidence type="ECO:0000256" key="10">
    <source>
        <dbReference type="ARBA" id="ARBA00023002"/>
    </source>
</evidence>
<evidence type="ECO:0000256" key="3">
    <source>
        <dbReference type="ARBA" id="ARBA00009419"/>
    </source>
</evidence>
<name>A0A834XEE3_9FABA</name>
<dbReference type="OrthoDB" id="407298at2759"/>
<evidence type="ECO:0000256" key="11">
    <source>
        <dbReference type="ARBA" id="ARBA00023004"/>
    </source>
</evidence>
<keyword evidence="12" id="KW-0443">Lipid metabolism</keyword>
<dbReference type="InterPro" id="IPR036226">
    <property type="entry name" value="LipOase_C_sf"/>
</dbReference>
<keyword evidence="11 14" id="KW-0408">Iron</keyword>
<protein>
    <recommendedName>
        <fullName evidence="15">Lipoxygenase</fullName>
        <ecNumber evidence="15">1.13.11.-</ecNumber>
    </recommendedName>
</protein>
<comment type="pathway">
    <text evidence="15">Lipid metabolism; oxylipin biosynthesis.</text>
</comment>